<accession>A0A7W3QKI1</accession>
<dbReference type="GO" id="GO:0000976">
    <property type="term" value="F:transcription cis-regulatory region binding"/>
    <property type="evidence" value="ECO:0007669"/>
    <property type="project" value="TreeGrafter"/>
</dbReference>
<dbReference type="GO" id="GO:0003700">
    <property type="term" value="F:DNA-binding transcription factor activity"/>
    <property type="evidence" value="ECO:0007669"/>
    <property type="project" value="TreeGrafter"/>
</dbReference>
<evidence type="ECO:0000256" key="2">
    <source>
        <dbReference type="ARBA" id="ARBA00023125"/>
    </source>
</evidence>
<dbReference type="InterPro" id="IPR001647">
    <property type="entry name" value="HTH_TetR"/>
</dbReference>
<reference evidence="6 7" key="1">
    <citation type="submission" date="2020-08" db="EMBL/GenBank/DDBJ databases">
        <title>Genomic Encyclopedia of Type Strains, Phase IV (KMG-IV): sequencing the most valuable type-strain genomes for metagenomic binning, comparative biology and taxonomic classification.</title>
        <authorList>
            <person name="Goeker M."/>
        </authorList>
    </citation>
    <scope>NUCLEOTIDE SEQUENCE [LARGE SCALE GENOMIC DNA]</scope>
    <source>
        <strain evidence="6 7">DSM 44197</strain>
    </source>
</reference>
<evidence type="ECO:0000313" key="6">
    <source>
        <dbReference type="EMBL" id="MBA8950442.1"/>
    </source>
</evidence>
<dbReference type="InterPro" id="IPR050109">
    <property type="entry name" value="HTH-type_TetR-like_transc_reg"/>
</dbReference>
<dbReference type="PANTHER" id="PTHR30055">
    <property type="entry name" value="HTH-TYPE TRANSCRIPTIONAL REGULATOR RUTR"/>
    <property type="match status" value="1"/>
</dbReference>
<dbReference type="SUPFAM" id="SSF48498">
    <property type="entry name" value="Tetracyclin repressor-like, C-terminal domain"/>
    <property type="match status" value="1"/>
</dbReference>
<dbReference type="InterPro" id="IPR036271">
    <property type="entry name" value="Tet_transcr_reg_TetR-rel_C_sf"/>
</dbReference>
<dbReference type="EMBL" id="JACJIA010000002">
    <property type="protein sequence ID" value="MBA8950442.1"/>
    <property type="molecule type" value="Genomic_DNA"/>
</dbReference>
<evidence type="ECO:0000256" key="3">
    <source>
        <dbReference type="ARBA" id="ARBA00023163"/>
    </source>
</evidence>
<sequence>MGGNDARRGRPARLSRELIVEAALEIVGREGGDALSMRRIADALGSAPMSLYRHVRDKDELLVLLLDRVVGGLARPVLPGEPRERLIALLTWQHDRLAERPWVVDVLARGDVMAPSVLWLLEEIYAAWRACGLPLERAVAANRIAWAFTLGDLAQRGRRHPRDREPYQVSVPAGADPAAYPHLAALGVYWRAPDRREHFADDLAALVDALTAGA</sequence>
<keyword evidence="3" id="KW-0804">Transcription</keyword>
<evidence type="ECO:0000256" key="1">
    <source>
        <dbReference type="ARBA" id="ARBA00023015"/>
    </source>
</evidence>
<keyword evidence="1" id="KW-0805">Transcription regulation</keyword>
<dbReference type="RefSeq" id="WP_312897832.1">
    <property type="nucleotide sequence ID" value="NZ_BAAALP010000002.1"/>
</dbReference>
<comment type="caution">
    <text evidence="6">The sequence shown here is derived from an EMBL/GenBank/DDBJ whole genome shotgun (WGS) entry which is preliminary data.</text>
</comment>
<proteinExistence type="predicted"/>
<dbReference type="InterPro" id="IPR009057">
    <property type="entry name" value="Homeodomain-like_sf"/>
</dbReference>
<evidence type="ECO:0000313" key="7">
    <source>
        <dbReference type="Proteomes" id="UP000572680"/>
    </source>
</evidence>
<dbReference type="Gene3D" id="1.10.357.10">
    <property type="entry name" value="Tetracycline Repressor, domain 2"/>
    <property type="match status" value="1"/>
</dbReference>
<evidence type="ECO:0000259" key="5">
    <source>
        <dbReference type="PROSITE" id="PS50977"/>
    </source>
</evidence>
<gene>
    <name evidence="6" type="ORF">HNR61_002055</name>
</gene>
<keyword evidence="7" id="KW-1185">Reference proteome</keyword>
<dbReference type="InterPro" id="IPR004111">
    <property type="entry name" value="Repressor_TetR_C"/>
</dbReference>
<feature type="DNA-binding region" description="H-T-H motif" evidence="4">
    <location>
        <begin position="36"/>
        <end position="55"/>
    </location>
</feature>
<dbReference type="AlphaFoldDB" id="A0A7W3QKI1"/>
<dbReference type="Pfam" id="PF02909">
    <property type="entry name" value="TetR_C_1"/>
    <property type="match status" value="1"/>
</dbReference>
<organism evidence="6 7">
    <name type="scientific">Actinomadura namibiensis</name>
    <dbReference type="NCBI Taxonomy" id="182080"/>
    <lineage>
        <taxon>Bacteria</taxon>
        <taxon>Bacillati</taxon>
        <taxon>Actinomycetota</taxon>
        <taxon>Actinomycetes</taxon>
        <taxon>Streptosporangiales</taxon>
        <taxon>Thermomonosporaceae</taxon>
        <taxon>Actinomadura</taxon>
    </lineage>
</organism>
<dbReference type="Proteomes" id="UP000572680">
    <property type="component" value="Unassembled WGS sequence"/>
</dbReference>
<dbReference type="Pfam" id="PF00440">
    <property type="entry name" value="TetR_N"/>
    <property type="match status" value="1"/>
</dbReference>
<dbReference type="PROSITE" id="PS50977">
    <property type="entry name" value="HTH_TETR_2"/>
    <property type="match status" value="1"/>
</dbReference>
<dbReference type="SUPFAM" id="SSF46689">
    <property type="entry name" value="Homeodomain-like"/>
    <property type="match status" value="1"/>
</dbReference>
<dbReference type="PANTHER" id="PTHR30055:SF151">
    <property type="entry name" value="TRANSCRIPTIONAL REGULATORY PROTEIN"/>
    <property type="match status" value="1"/>
</dbReference>
<name>A0A7W3QKI1_ACTNM</name>
<feature type="domain" description="HTH tetR-type" evidence="5">
    <location>
        <begin position="13"/>
        <end position="73"/>
    </location>
</feature>
<protein>
    <submittedName>
        <fullName evidence="6">AcrR family transcriptional regulator</fullName>
    </submittedName>
</protein>
<evidence type="ECO:0000256" key="4">
    <source>
        <dbReference type="PROSITE-ProRule" id="PRU00335"/>
    </source>
</evidence>
<keyword evidence="2 4" id="KW-0238">DNA-binding</keyword>
<dbReference type="GO" id="GO:0045892">
    <property type="term" value="P:negative regulation of DNA-templated transcription"/>
    <property type="evidence" value="ECO:0007669"/>
    <property type="project" value="InterPro"/>
</dbReference>